<keyword evidence="1" id="KW-0812">Transmembrane</keyword>
<sequence>MLDWFAKRWGELLNFLYSLILSIYDALHDFACFVFESLLNIVLASLETLGSILSVMDVSQYLAFLPDEVKNTMALVGISDASIIIVAAITIRILLQLIPFTRLGS</sequence>
<keyword evidence="1" id="KW-0472">Membrane</keyword>
<comment type="caution">
    <text evidence="2">The sequence shown here is derived from an EMBL/GenBank/DDBJ whole genome shotgun (WGS) entry which is preliminary data.</text>
</comment>
<name>A0AAW5MFP5_AERVE</name>
<dbReference type="EMBL" id="JANLFC010000063">
    <property type="protein sequence ID" value="MCR4450374.1"/>
    <property type="molecule type" value="Genomic_DNA"/>
</dbReference>
<organism evidence="2 3">
    <name type="scientific">Aeromonas veronii</name>
    <dbReference type="NCBI Taxonomy" id="654"/>
    <lineage>
        <taxon>Bacteria</taxon>
        <taxon>Pseudomonadati</taxon>
        <taxon>Pseudomonadota</taxon>
        <taxon>Gammaproteobacteria</taxon>
        <taxon>Aeromonadales</taxon>
        <taxon>Aeromonadaceae</taxon>
        <taxon>Aeromonas</taxon>
    </lineage>
</organism>
<evidence type="ECO:0000313" key="2">
    <source>
        <dbReference type="EMBL" id="MCR4450374.1"/>
    </source>
</evidence>
<keyword evidence="1" id="KW-1133">Transmembrane helix</keyword>
<evidence type="ECO:0000256" key="1">
    <source>
        <dbReference type="SAM" id="Phobius"/>
    </source>
</evidence>
<gene>
    <name evidence="2" type="ORF">NS965_18475</name>
</gene>
<dbReference type="Proteomes" id="UP001204061">
    <property type="component" value="Unassembled WGS sequence"/>
</dbReference>
<proteinExistence type="predicted"/>
<feature type="transmembrane region" description="Helical" evidence="1">
    <location>
        <begin position="74"/>
        <end position="95"/>
    </location>
</feature>
<evidence type="ECO:0000313" key="3">
    <source>
        <dbReference type="Proteomes" id="UP001204061"/>
    </source>
</evidence>
<dbReference type="AlphaFoldDB" id="A0AAW5MFP5"/>
<protein>
    <submittedName>
        <fullName evidence="2">VSK receptor</fullName>
    </submittedName>
</protein>
<reference evidence="2" key="1">
    <citation type="submission" date="2022-08" db="EMBL/GenBank/DDBJ databases">
        <title>A global survey of hypervirulent Aeromonas hydrophila identified this emerging pathogen in farmed fish in the lower Mekong River basin.</title>
        <authorList>
            <person name="Xu T."/>
            <person name="Rasmussen-Ivey C.R."/>
            <person name="Moen F.S."/>
            <person name="Fernandez Bravo A."/>
            <person name="Lamy B."/>
            <person name="Beaz-Hidalgo R."/>
            <person name="Khan C.D."/>
            <person name="Castro Escarpulli G."/>
            <person name="Yasin I.S.M."/>
            <person name="Figueras M.J."/>
            <person name="Azzam Sayuti M."/>
            <person name="Karim M.M."/>
            <person name="Alam K.M."/>
            <person name="Le T.T.T."/>
            <person name="Thao N.H.P."/>
            <person name="Addo S."/>
            <person name="Duodu S."/>
            <person name="Ali S."/>
            <person name="Mey S."/>
            <person name="Somony T."/>
            <person name="Liles M.R."/>
        </authorList>
    </citation>
    <scope>NUCLEOTIDE SEQUENCE</scope>
    <source>
        <strain evidence="2">0.14</strain>
    </source>
</reference>
<accession>A0AAW5MFP5</accession>
<keyword evidence="2" id="KW-0675">Receptor</keyword>
<dbReference type="RefSeq" id="WP_257725808.1">
    <property type="nucleotide sequence ID" value="NZ_JANLFC010000063.1"/>
</dbReference>
<feature type="transmembrane region" description="Helical" evidence="1">
    <location>
        <begin position="12"/>
        <end position="34"/>
    </location>
</feature>